<protein>
    <submittedName>
        <fullName evidence="3">Uncharacterized protein</fullName>
    </submittedName>
</protein>
<feature type="transmembrane region" description="Helical" evidence="2">
    <location>
        <begin position="167"/>
        <end position="188"/>
    </location>
</feature>
<dbReference type="KEGG" id="crq:GCK72_010953"/>
<evidence type="ECO:0000256" key="1">
    <source>
        <dbReference type="SAM" id="MobiDB-lite"/>
    </source>
</evidence>
<keyword evidence="2" id="KW-1133">Transmembrane helix</keyword>
<feature type="transmembrane region" description="Helical" evidence="2">
    <location>
        <begin position="40"/>
        <end position="63"/>
    </location>
</feature>
<evidence type="ECO:0000313" key="3">
    <source>
        <dbReference type="EMBL" id="KAF1762691.1"/>
    </source>
</evidence>
<feature type="compositionally biased region" description="Low complexity" evidence="1">
    <location>
        <begin position="234"/>
        <end position="253"/>
    </location>
</feature>
<keyword evidence="2" id="KW-0472">Membrane</keyword>
<evidence type="ECO:0000256" key="2">
    <source>
        <dbReference type="SAM" id="Phobius"/>
    </source>
</evidence>
<proteinExistence type="predicted"/>
<sequence>MSNRGTGSENENGMETAIELPLDLPRRRERNLIEKTMDGMIYWCLLFTSEGALTLYILFHWLLGCASHIVVSGDKKSGGDENASFFSFIYFMSTLVAFLSIMSHVSGLLIPLFAFSAFGAFFLFFLINLAVLEHPEAKTLFFNICNKSNVTIAFHADMEDHPTATIIKTWILIAFFVLTCASILFQCARNEEYLRRPQPVIYPGFYPHMLPREMPVGPSNLDEPPRYSTLEPMSSPKSTVTRSSTVTSPPRYSYWERTFGRARTNSQSSEQSNREMMTAKSH</sequence>
<dbReference type="Proteomes" id="UP000483820">
    <property type="component" value="Chromosome III"/>
</dbReference>
<dbReference type="RefSeq" id="XP_003111556.2">
    <property type="nucleotide sequence ID" value="XM_003111508.2"/>
</dbReference>
<dbReference type="GeneID" id="9812319"/>
<comment type="caution">
    <text evidence="3">The sequence shown here is derived from an EMBL/GenBank/DDBJ whole genome shotgun (WGS) entry which is preliminary data.</text>
</comment>
<reference evidence="3 4" key="1">
    <citation type="submission" date="2019-12" db="EMBL/GenBank/DDBJ databases">
        <title>Chromosome-level assembly of the Caenorhabditis remanei genome.</title>
        <authorList>
            <person name="Teterina A.A."/>
            <person name="Willis J.H."/>
            <person name="Phillips P.C."/>
        </authorList>
    </citation>
    <scope>NUCLEOTIDE SEQUENCE [LARGE SCALE GENOMIC DNA]</scope>
    <source>
        <strain evidence="3 4">PX506</strain>
        <tissue evidence="3">Whole organism</tissue>
    </source>
</reference>
<feature type="transmembrane region" description="Helical" evidence="2">
    <location>
        <begin position="83"/>
        <end position="101"/>
    </location>
</feature>
<feature type="compositionally biased region" description="Polar residues" evidence="1">
    <location>
        <begin position="263"/>
        <end position="275"/>
    </location>
</feature>
<accession>A0A6A5H722</accession>
<evidence type="ECO:0000313" key="4">
    <source>
        <dbReference type="Proteomes" id="UP000483820"/>
    </source>
</evidence>
<keyword evidence="2" id="KW-0812">Transmembrane</keyword>
<dbReference type="CTD" id="9812319"/>
<gene>
    <name evidence="3" type="ORF">GCK72_010953</name>
</gene>
<dbReference type="AlphaFoldDB" id="A0A6A5H722"/>
<dbReference type="EMBL" id="WUAV01000003">
    <property type="protein sequence ID" value="KAF1762691.1"/>
    <property type="molecule type" value="Genomic_DNA"/>
</dbReference>
<feature type="region of interest" description="Disordered" evidence="1">
    <location>
        <begin position="217"/>
        <end position="282"/>
    </location>
</feature>
<name>A0A6A5H722_CAERE</name>
<feature type="transmembrane region" description="Helical" evidence="2">
    <location>
        <begin position="108"/>
        <end position="132"/>
    </location>
</feature>
<organism evidence="3 4">
    <name type="scientific">Caenorhabditis remanei</name>
    <name type="common">Caenorhabditis vulgaris</name>
    <dbReference type="NCBI Taxonomy" id="31234"/>
    <lineage>
        <taxon>Eukaryota</taxon>
        <taxon>Metazoa</taxon>
        <taxon>Ecdysozoa</taxon>
        <taxon>Nematoda</taxon>
        <taxon>Chromadorea</taxon>
        <taxon>Rhabditida</taxon>
        <taxon>Rhabditina</taxon>
        <taxon>Rhabditomorpha</taxon>
        <taxon>Rhabditoidea</taxon>
        <taxon>Rhabditidae</taxon>
        <taxon>Peloderinae</taxon>
        <taxon>Caenorhabditis</taxon>
    </lineage>
</organism>